<evidence type="ECO:0008006" key="3">
    <source>
        <dbReference type="Google" id="ProtNLM"/>
    </source>
</evidence>
<dbReference type="RefSeq" id="WP_085400065.1">
    <property type="nucleotide sequence ID" value="NZ_NAFL01000237.1"/>
</dbReference>
<dbReference type="Gene3D" id="2.150.10.10">
    <property type="entry name" value="Serralysin-like metalloprotease, C-terminal"/>
    <property type="match status" value="1"/>
</dbReference>
<gene>
    <name evidence="1" type="ORF">BSZ19_13785</name>
</gene>
<dbReference type="SUPFAM" id="SSF51120">
    <property type="entry name" value="beta-Roll"/>
    <property type="match status" value="1"/>
</dbReference>
<accession>A0A1Y2JR84</accession>
<comment type="caution">
    <text evidence="1">The sequence shown here is derived from an EMBL/GenBank/DDBJ whole genome shotgun (WGS) entry which is preliminary data.</text>
</comment>
<evidence type="ECO:0000313" key="1">
    <source>
        <dbReference type="EMBL" id="OSJ33872.1"/>
    </source>
</evidence>
<dbReference type="AlphaFoldDB" id="A0A1Y2JR84"/>
<evidence type="ECO:0000313" key="2">
    <source>
        <dbReference type="Proteomes" id="UP000193335"/>
    </source>
</evidence>
<proteinExistence type="predicted"/>
<organism evidence="1 2">
    <name type="scientific">Bradyrhizobium japonicum</name>
    <dbReference type="NCBI Taxonomy" id="375"/>
    <lineage>
        <taxon>Bacteria</taxon>
        <taxon>Pseudomonadati</taxon>
        <taxon>Pseudomonadota</taxon>
        <taxon>Alphaproteobacteria</taxon>
        <taxon>Hyphomicrobiales</taxon>
        <taxon>Nitrobacteraceae</taxon>
        <taxon>Bradyrhizobium</taxon>
    </lineage>
</organism>
<protein>
    <recommendedName>
        <fullName evidence="3">Peptidase M10 serralysin C-terminal domain-containing protein</fullName>
    </recommendedName>
</protein>
<sequence length="107" mass="11391">MWGDNGKSALDGSAGHAVAYSGKGTDVLIGGKGDILAGGKGPDQFVFRPESGANTILDFDVKNDHLQFDDSIFNSVKSILDHTTNTALLLPLERRPHSLLLRSERGA</sequence>
<dbReference type="EMBL" id="NAFL01000237">
    <property type="protein sequence ID" value="OSJ33872.1"/>
    <property type="molecule type" value="Genomic_DNA"/>
</dbReference>
<dbReference type="InterPro" id="IPR011049">
    <property type="entry name" value="Serralysin-like_metalloprot_C"/>
</dbReference>
<name>A0A1Y2JR84_BRAJP</name>
<reference evidence="1 2" key="1">
    <citation type="submission" date="2017-03" db="EMBL/GenBank/DDBJ databases">
        <title>Whole genome sequences of fourteen strains of Bradyrhizobium canariense and one strain of Bradyrhizobium japonicum isolated from Lupinus (Papilionoideae: Genisteae) species in Algeria.</title>
        <authorList>
            <person name="Crovadore J."/>
            <person name="Chekireb D."/>
            <person name="Brachmann A."/>
            <person name="Chablais R."/>
            <person name="Cochard B."/>
            <person name="Lefort F."/>
        </authorList>
    </citation>
    <scope>NUCLEOTIDE SEQUENCE [LARGE SCALE GENOMIC DNA]</scope>
    <source>
        <strain evidence="1 2">UBMA197</strain>
    </source>
</reference>
<dbReference type="Proteomes" id="UP000193335">
    <property type="component" value="Unassembled WGS sequence"/>
</dbReference>